<keyword evidence="9" id="KW-0628">Postsynaptic cell membrane</keyword>
<dbReference type="GO" id="GO:0005938">
    <property type="term" value="C:cell cortex"/>
    <property type="evidence" value="ECO:0007669"/>
    <property type="project" value="Ensembl"/>
</dbReference>
<accession>A0A8D0HMD5</accession>
<dbReference type="InterPro" id="IPR036034">
    <property type="entry name" value="PDZ_sf"/>
</dbReference>
<dbReference type="Pfam" id="PF00595">
    <property type="entry name" value="PDZ"/>
    <property type="match status" value="1"/>
</dbReference>
<dbReference type="GO" id="GO:0005654">
    <property type="term" value="C:nucleoplasm"/>
    <property type="evidence" value="ECO:0007669"/>
    <property type="project" value="Ensembl"/>
</dbReference>
<keyword evidence="3" id="KW-1003">Cell membrane</keyword>
<evidence type="ECO:0000256" key="2">
    <source>
        <dbReference type="ARBA" id="ARBA00004556"/>
    </source>
</evidence>
<keyword evidence="4" id="KW-0488">Methylation</keyword>
<dbReference type="Proteomes" id="UP000694392">
    <property type="component" value="Unplaced"/>
</dbReference>
<evidence type="ECO:0000256" key="3">
    <source>
        <dbReference type="ARBA" id="ARBA00022475"/>
    </source>
</evidence>
<dbReference type="CDD" id="cd06713">
    <property type="entry name" value="PDZ_tamalin_CYTIP-like"/>
    <property type="match status" value="1"/>
</dbReference>
<dbReference type="PANTHER" id="PTHR15963">
    <property type="entry name" value="GENERAL RECEPTOR FOR PHOSPHOINOSITIDES 1-ASSOCIATED SCAFFOLD PROTEIN-RELATED"/>
    <property type="match status" value="1"/>
</dbReference>
<proteinExistence type="predicted"/>
<evidence type="ECO:0000256" key="7">
    <source>
        <dbReference type="ARBA" id="ARBA00023018"/>
    </source>
</evidence>
<evidence type="ECO:0000256" key="1">
    <source>
        <dbReference type="ARBA" id="ARBA00004413"/>
    </source>
</evidence>
<comment type="subcellular location">
    <subcellularLocation>
        <location evidence="1">Cell membrane</location>
        <topology evidence="1">Peripheral membrane protein</topology>
        <orientation evidence="1">Cytoplasmic side</orientation>
    </subcellularLocation>
    <subcellularLocation>
        <location evidence="2">Cytoplasm</location>
        <location evidence="2">Perinuclear region</location>
    </subcellularLocation>
    <subcellularLocation>
        <location evidence="10">Postsynaptic cell membrane</location>
    </subcellularLocation>
</comment>
<dbReference type="OMA" id="SVRKHIF"/>
<reference evidence="13" key="2">
    <citation type="submission" date="2025-09" db="UniProtKB">
        <authorList>
            <consortium name="Ensembl"/>
        </authorList>
    </citation>
    <scope>IDENTIFICATION</scope>
</reference>
<feature type="domain" description="PDZ" evidence="12">
    <location>
        <begin position="76"/>
        <end position="165"/>
    </location>
</feature>
<evidence type="ECO:0000256" key="10">
    <source>
        <dbReference type="ARBA" id="ARBA00034100"/>
    </source>
</evidence>
<sequence length="360" mass="40293">MSLRRLIQQNANANFVGYCSSSTCASYLDPMGSSQMNNKRAQILVNTLGTLPRGHKQLALTRSNSLGDFSGPQRRLLAIVKEDNETFGFEIQTSRLHHRNCCTLETRTYVCKVKEESPAHLSGLQIGDILANINGVSTEGFNHKQMVDLIKSSGNCLRLETMNGAMIVRRMELETKLQLLKNSLQEKLVEFRSLQLQEQHLLHGEVNDNSLFHPLELEEPNLLGNHAMPESAFPNKPRFSSESSCKSWRSSMTVDSEDSVYQGCVFEDSASETLSRQSSMDEDCVFKRDSDAAVGRSSLRRSRSISVASNGSMSPVWEGGSFSSIFGTLPRKSRRESVRKQLLKFIPGLHRAVEEEESRV</sequence>
<dbReference type="InterPro" id="IPR052122">
    <property type="entry name" value="Intracell_Traff_Signaling_Reg"/>
</dbReference>
<keyword evidence="6" id="KW-0597">Phosphoprotein</keyword>
<evidence type="ECO:0000256" key="9">
    <source>
        <dbReference type="ARBA" id="ARBA00023257"/>
    </source>
</evidence>
<name>A0A8D0HMD5_SPHPU</name>
<dbReference type="AlphaFoldDB" id="A0A8D0HMD5"/>
<keyword evidence="7" id="KW-0770">Synapse</keyword>
<dbReference type="GO" id="GO:0030155">
    <property type="term" value="P:regulation of cell adhesion"/>
    <property type="evidence" value="ECO:0007669"/>
    <property type="project" value="Ensembl"/>
</dbReference>
<evidence type="ECO:0000259" key="12">
    <source>
        <dbReference type="PROSITE" id="PS50106"/>
    </source>
</evidence>
<dbReference type="Ensembl" id="ENSSPUT00000023382.1">
    <property type="protein sequence ID" value="ENSSPUP00000021940.1"/>
    <property type="gene ID" value="ENSSPUG00000016840.1"/>
</dbReference>
<evidence type="ECO:0000313" key="13">
    <source>
        <dbReference type="Ensembl" id="ENSSPUP00000021940.1"/>
    </source>
</evidence>
<comment type="function">
    <text evidence="11">Plays a role in intracellular trafficking and contributes to the macromolecular organization of group 1 metabotropic glutamate receptors (mGluRs) at synapses.</text>
</comment>
<evidence type="ECO:0000313" key="14">
    <source>
        <dbReference type="Proteomes" id="UP000694392"/>
    </source>
</evidence>
<evidence type="ECO:0000256" key="6">
    <source>
        <dbReference type="ARBA" id="ARBA00022553"/>
    </source>
</evidence>
<keyword evidence="8" id="KW-0472">Membrane</keyword>
<reference evidence="13" key="1">
    <citation type="submission" date="2025-08" db="UniProtKB">
        <authorList>
            <consortium name="Ensembl"/>
        </authorList>
    </citation>
    <scope>IDENTIFICATION</scope>
</reference>
<dbReference type="GO" id="GO:0045211">
    <property type="term" value="C:postsynaptic membrane"/>
    <property type="evidence" value="ECO:0007669"/>
    <property type="project" value="UniProtKB-SubCell"/>
</dbReference>
<dbReference type="GO" id="GO:0005829">
    <property type="term" value="C:cytosol"/>
    <property type="evidence" value="ECO:0007669"/>
    <property type="project" value="Ensembl"/>
</dbReference>
<evidence type="ECO:0000256" key="4">
    <source>
        <dbReference type="ARBA" id="ARBA00022481"/>
    </source>
</evidence>
<keyword evidence="14" id="KW-1185">Reference proteome</keyword>
<protein>
    <submittedName>
        <fullName evidence="13">Cytohesin 1 interacting protein</fullName>
    </submittedName>
</protein>
<organism evidence="13 14">
    <name type="scientific">Sphenodon punctatus</name>
    <name type="common">Tuatara</name>
    <name type="synonym">Hatteria punctata</name>
    <dbReference type="NCBI Taxonomy" id="8508"/>
    <lineage>
        <taxon>Eukaryota</taxon>
        <taxon>Metazoa</taxon>
        <taxon>Chordata</taxon>
        <taxon>Craniata</taxon>
        <taxon>Vertebrata</taxon>
        <taxon>Euteleostomi</taxon>
        <taxon>Lepidosauria</taxon>
        <taxon>Sphenodontia</taxon>
        <taxon>Sphenodontidae</taxon>
        <taxon>Sphenodon</taxon>
    </lineage>
</organism>
<dbReference type="SMART" id="SM00228">
    <property type="entry name" value="PDZ"/>
    <property type="match status" value="1"/>
</dbReference>
<evidence type="ECO:0000256" key="8">
    <source>
        <dbReference type="ARBA" id="ARBA00023136"/>
    </source>
</evidence>
<dbReference type="SUPFAM" id="SSF50156">
    <property type="entry name" value="PDZ domain-like"/>
    <property type="match status" value="1"/>
</dbReference>
<dbReference type="Gene3D" id="2.30.42.10">
    <property type="match status" value="1"/>
</dbReference>
<dbReference type="FunFam" id="2.30.42.10:FF:000157">
    <property type="entry name" value="General receptor for phosphoinositides 1-associated scaffold protein"/>
    <property type="match status" value="1"/>
</dbReference>
<evidence type="ECO:0000256" key="5">
    <source>
        <dbReference type="ARBA" id="ARBA00022490"/>
    </source>
</evidence>
<evidence type="ECO:0000256" key="11">
    <source>
        <dbReference type="ARBA" id="ARBA00058705"/>
    </source>
</evidence>
<dbReference type="GO" id="GO:0098978">
    <property type="term" value="C:glutamatergic synapse"/>
    <property type="evidence" value="ECO:0007669"/>
    <property type="project" value="UniProtKB-ARBA"/>
</dbReference>
<gene>
    <name evidence="13" type="primary">CYTIP</name>
</gene>
<dbReference type="InterPro" id="IPR001478">
    <property type="entry name" value="PDZ"/>
</dbReference>
<keyword evidence="5" id="KW-0963">Cytoplasm</keyword>
<dbReference type="GO" id="GO:0048471">
    <property type="term" value="C:perinuclear region of cytoplasm"/>
    <property type="evidence" value="ECO:0007669"/>
    <property type="project" value="UniProtKB-SubCell"/>
</dbReference>
<dbReference type="PROSITE" id="PS50106">
    <property type="entry name" value="PDZ"/>
    <property type="match status" value="1"/>
</dbReference>
<dbReference type="PANTHER" id="PTHR15963:SF1">
    <property type="entry name" value="CYTOHESIN-INTERACTING PROTEIN"/>
    <property type="match status" value="1"/>
</dbReference>
<dbReference type="GeneTree" id="ENSGT00530000063734"/>